<proteinExistence type="predicted"/>
<reference evidence="4 5" key="1">
    <citation type="submission" date="2018-05" db="EMBL/GenBank/DDBJ databases">
        <title>Genomic Encyclopedia of Archaeal and Bacterial Type Strains, Phase II (KMG-II): from individual species to whole genera.</title>
        <authorList>
            <person name="Goeker M."/>
        </authorList>
    </citation>
    <scope>NUCLEOTIDE SEQUENCE [LARGE SCALE GENOMIC DNA]</scope>
    <source>
        <strain evidence="4 5">DSM 19975</strain>
    </source>
</reference>
<dbReference type="AlphaFoldDB" id="A0A316HWC7"/>
<organism evidence="4 5">
    <name type="scientific">Mucilaginibacter oryzae</name>
    <dbReference type="NCBI Taxonomy" id="468058"/>
    <lineage>
        <taxon>Bacteria</taxon>
        <taxon>Pseudomonadati</taxon>
        <taxon>Bacteroidota</taxon>
        <taxon>Sphingobacteriia</taxon>
        <taxon>Sphingobacteriales</taxon>
        <taxon>Sphingobacteriaceae</taxon>
        <taxon>Mucilaginibacter</taxon>
    </lineage>
</organism>
<dbReference type="EMBL" id="QGHA01000002">
    <property type="protein sequence ID" value="PWK79292.1"/>
    <property type="molecule type" value="Genomic_DNA"/>
</dbReference>
<dbReference type="InterPro" id="IPR027039">
    <property type="entry name" value="Crtac1"/>
</dbReference>
<sequence length="1119" mass="124402">MIESNVAEKLRYVCFIFMYMLPKIPRLLFFAAMVILCSCKGGNKQTLFTLQDNEAIGINFINQLNDQDRTNVFTYRNYYNGGGVAIGDVNNDGLNDVYLTSNMGGNQLYINKGNWKFENVTDRAGVKGTKYWSTGATMVDINGDGWLDIYVCHSGNAHGKEKGNELFINQHDGTFKEEAEKYGLVDNGLSTQAIFFDYDNDGDLDCFVLNNSFRPIESFDFSKNLRAVVDELGGARLYRNDGGHFTNVTKQAGIYSSDIGFGLGVSVADINQDGYPDIYVSNDFFERDYLYINQKNGTFKEEIQNVAGHLSLASMGSDIADINNDGRYDIFTTEMLPEGDKRLKKMTSFESYDVIKAKQRDGYYNQYMQNCLQIGNADGTFSETAFYSGVAATDWSWGALMFDMDNDGWKDIFVSNGIYKDLTDQDYIEFLGNRDNMAKIAEGRKKFDYKDFTDKMASTPLSNYAYLNNHNLTFTNKSADFGLDKPAFSNGSAYADLDNDGDNDLIVNNENSPVYVYKNNADKSGNHYIRIKLKGSGLNTSGIGATVKVFMKGTSVLYYNQPTRGFESCTAPNLLTIGIGKNTIADSVQLIWPGGNYQLIKNVKADSAYTFQQTNAHLKYNWDKPTAKTLFADVTKAIFDSIPKHREDDFIDFDNERLMLQMLSTENPYMAAADVNGDGLTDFYFGSSKNSFAAIYIQQKDGRFKQTIPADFAKQEYIENAGAVFGDFDGDGDQDLIIGVGGNADEAETPVYTPRFFVNDGRGNFTRDAGRTLPAAVNASVIVAADYDGDGKPDLFIGGRSVPGLYGCYPKSYVFHNDGNGHFTDVSKQVLGADTKLGMVTAAKWVDIDKNGSPDLIVAGNWMGIRIFKNNKGKFTEDKQLNNYKGWWSSLEVADVDGDGNLDIIGGNIGLNSKFKASFTQPMEIHIKDFDNNGTKECVTSMYKSDGVNYVFHMKPDLVGQMPILKKRFLRYVDYAGKPFNEVFTNDMLDGAETHQMNFLASAVFFNKGGKFTCKPLPADAQLSMVNTILCDDIGNTGSTEIILGGNFYGFKPEVGRLDANRGLVYRYAKNGFVYSPAAVTGLDLNGQVRSSLTIKNSKGSKYYLFGINDQPLKAYELR</sequence>
<gene>
    <name evidence="4" type="ORF">LX99_01749</name>
</gene>
<dbReference type="Proteomes" id="UP000245678">
    <property type="component" value="Unassembled WGS sequence"/>
</dbReference>
<keyword evidence="2" id="KW-0472">Membrane</keyword>
<feature type="domain" description="ASPIC/UnbV" evidence="3">
    <location>
        <begin position="542"/>
        <end position="610"/>
    </location>
</feature>
<evidence type="ECO:0000313" key="5">
    <source>
        <dbReference type="Proteomes" id="UP000245678"/>
    </source>
</evidence>
<feature type="transmembrane region" description="Helical" evidence="2">
    <location>
        <begin position="12"/>
        <end position="36"/>
    </location>
</feature>
<evidence type="ECO:0000256" key="2">
    <source>
        <dbReference type="SAM" id="Phobius"/>
    </source>
</evidence>
<dbReference type="Gene3D" id="2.130.10.130">
    <property type="entry name" value="Integrin alpha, N-terminal"/>
    <property type="match status" value="4"/>
</dbReference>
<name>A0A316HWC7_9SPHI</name>
<evidence type="ECO:0000256" key="1">
    <source>
        <dbReference type="ARBA" id="ARBA00022729"/>
    </source>
</evidence>
<protein>
    <submittedName>
        <fullName evidence="4">VCBS repeat protein</fullName>
    </submittedName>
</protein>
<comment type="caution">
    <text evidence="4">The sequence shown here is derived from an EMBL/GenBank/DDBJ whole genome shotgun (WGS) entry which is preliminary data.</text>
</comment>
<keyword evidence="1" id="KW-0732">Signal</keyword>
<keyword evidence="5" id="KW-1185">Reference proteome</keyword>
<dbReference type="Pfam" id="PF07593">
    <property type="entry name" value="UnbV_ASPIC"/>
    <property type="match status" value="1"/>
</dbReference>
<dbReference type="InterPro" id="IPR013517">
    <property type="entry name" value="FG-GAP"/>
</dbReference>
<dbReference type="Pfam" id="PF13517">
    <property type="entry name" value="FG-GAP_3"/>
    <property type="match status" value="6"/>
</dbReference>
<accession>A0A316HWC7</accession>
<dbReference type="InterPro" id="IPR028994">
    <property type="entry name" value="Integrin_alpha_N"/>
</dbReference>
<keyword evidence="2" id="KW-1133">Transmembrane helix</keyword>
<keyword evidence="2" id="KW-0812">Transmembrane</keyword>
<dbReference type="InterPro" id="IPR011519">
    <property type="entry name" value="UnbV_ASPIC"/>
</dbReference>
<dbReference type="PANTHER" id="PTHR16026">
    <property type="entry name" value="CARTILAGE ACIDIC PROTEIN 1"/>
    <property type="match status" value="1"/>
</dbReference>
<dbReference type="SUPFAM" id="SSF69318">
    <property type="entry name" value="Integrin alpha N-terminal domain"/>
    <property type="match status" value="2"/>
</dbReference>
<dbReference type="PANTHER" id="PTHR16026:SF0">
    <property type="entry name" value="CARTILAGE ACIDIC PROTEIN 1"/>
    <property type="match status" value="1"/>
</dbReference>
<evidence type="ECO:0000259" key="3">
    <source>
        <dbReference type="Pfam" id="PF07593"/>
    </source>
</evidence>
<evidence type="ECO:0000313" key="4">
    <source>
        <dbReference type="EMBL" id="PWK79292.1"/>
    </source>
</evidence>